<dbReference type="InterPro" id="IPR024654">
    <property type="entry name" value="Calcineurin-like_PHP_lpxH"/>
</dbReference>
<comment type="caution">
    <text evidence="4">The sequence shown here is derived from an EMBL/GenBank/DDBJ whole genome shotgun (WGS) entry which is preliminary data.</text>
</comment>
<sequence length="157" mass="17650">MRIAVFSDTHGFLHFIDNAMEIAGPVDLVFHAGDVSPDADYIRETYRYRVYGVSGNCDTFSDYPGERLIKLEGKKILLTHGHAYRVKYGYDKLLTRVKELSADIVVFGHTHCPENVWANGILIFNPGSLAFPRCGKRPTFGILEINEGEIKSSINEL</sequence>
<dbReference type="InterPro" id="IPR029052">
    <property type="entry name" value="Metallo-depent_PP-like"/>
</dbReference>
<comment type="similarity">
    <text evidence="1 2">Belongs to the metallophosphoesterase superfamily. YfcE family.</text>
</comment>
<keyword evidence="5" id="KW-1185">Reference proteome</keyword>
<evidence type="ECO:0000313" key="4">
    <source>
        <dbReference type="EMBL" id="KXG78023.1"/>
    </source>
</evidence>
<keyword evidence="2" id="KW-0479">Metal-binding</keyword>
<dbReference type="SUPFAM" id="SSF56300">
    <property type="entry name" value="Metallo-dependent phosphatases"/>
    <property type="match status" value="1"/>
</dbReference>
<dbReference type="Proteomes" id="UP000070427">
    <property type="component" value="Unassembled WGS sequence"/>
</dbReference>
<evidence type="ECO:0000256" key="1">
    <source>
        <dbReference type="ARBA" id="ARBA00008950"/>
    </source>
</evidence>
<comment type="cofactor">
    <cofactor evidence="2">
        <name>a divalent metal cation</name>
        <dbReference type="ChEBI" id="CHEBI:60240"/>
    </cofactor>
</comment>
<dbReference type="PANTHER" id="PTHR11124">
    <property type="entry name" value="VACUOLAR SORTING PROTEIN VPS29"/>
    <property type="match status" value="1"/>
</dbReference>
<dbReference type="InterPro" id="IPR041802">
    <property type="entry name" value="MPP_YfcE"/>
</dbReference>
<dbReference type="GO" id="GO:0046872">
    <property type="term" value="F:metal ion binding"/>
    <property type="evidence" value="ECO:0007669"/>
    <property type="project" value="UniProtKB-KW"/>
</dbReference>
<dbReference type="FunCoup" id="A0A140LBU8">
    <property type="interactions" value="6"/>
</dbReference>
<dbReference type="InterPro" id="IPR000979">
    <property type="entry name" value="Phosphodiesterase_MJ0936/Vps29"/>
</dbReference>
<protein>
    <recommendedName>
        <fullName evidence="2">Phosphoesterase</fullName>
        <ecNumber evidence="2">3.1.4.-</ecNumber>
    </recommendedName>
</protein>
<dbReference type="EMBL" id="LOED01000005">
    <property type="protein sequence ID" value="KXG78023.1"/>
    <property type="molecule type" value="Genomic_DNA"/>
</dbReference>
<dbReference type="CDD" id="cd00841">
    <property type="entry name" value="MPP_YfcE"/>
    <property type="match status" value="1"/>
</dbReference>
<dbReference type="AlphaFoldDB" id="A0A140LBU8"/>
<dbReference type="InParanoid" id="A0A140LBU8"/>
<dbReference type="RefSeq" id="WP_066351995.1">
    <property type="nucleotide sequence ID" value="NZ_LOED01000005.1"/>
</dbReference>
<dbReference type="EC" id="3.1.4.-" evidence="2"/>
<proteinExistence type="inferred from homology"/>
<evidence type="ECO:0000256" key="2">
    <source>
        <dbReference type="RuleBase" id="RU362039"/>
    </source>
</evidence>
<name>A0A140LBU8_9FIRM</name>
<evidence type="ECO:0000313" key="5">
    <source>
        <dbReference type="Proteomes" id="UP000070427"/>
    </source>
</evidence>
<dbReference type="NCBIfam" id="TIGR00040">
    <property type="entry name" value="yfcE"/>
    <property type="match status" value="1"/>
</dbReference>
<organism evidence="4 5">
    <name type="scientific">Fervidicola ferrireducens</name>
    <dbReference type="NCBI Taxonomy" id="520764"/>
    <lineage>
        <taxon>Bacteria</taxon>
        <taxon>Bacillati</taxon>
        <taxon>Bacillota</taxon>
        <taxon>Clostridia</taxon>
        <taxon>Thermosediminibacterales</taxon>
        <taxon>Thermosediminibacteraceae</taxon>
        <taxon>Fervidicola</taxon>
    </lineage>
</organism>
<dbReference type="Pfam" id="PF12850">
    <property type="entry name" value="Metallophos_2"/>
    <property type="match status" value="1"/>
</dbReference>
<dbReference type="STRING" id="520764.AN618_06350"/>
<accession>A0A140LBU8</accession>
<dbReference type="GO" id="GO:0016787">
    <property type="term" value="F:hydrolase activity"/>
    <property type="evidence" value="ECO:0007669"/>
    <property type="project" value="UniProtKB-UniRule"/>
</dbReference>
<dbReference type="Gene3D" id="3.60.21.10">
    <property type="match status" value="1"/>
</dbReference>
<evidence type="ECO:0000259" key="3">
    <source>
        <dbReference type="Pfam" id="PF12850"/>
    </source>
</evidence>
<dbReference type="OrthoDB" id="9800565at2"/>
<feature type="domain" description="Calcineurin-like phosphoesterase" evidence="3">
    <location>
        <begin position="1"/>
        <end position="147"/>
    </location>
</feature>
<gene>
    <name evidence="4" type="ORF">AN618_06350</name>
</gene>
<reference evidence="4 5" key="1">
    <citation type="submission" date="2015-12" db="EMBL/GenBank/DDBJ databases">
        <title>Draft genome sequnece of Fervidicola ferrireducens strain Y170.</title>
        <authorList>
            <person name="Patel B.K."/>
        </authorList>
    </citation>
    <scope>NUCLEOTIDE SEQUENCE [LARGE SCALE GENOMIC DNA]</scope>
    <source>
        <strain evidence="4 5">Y170</strain>
    </source>
</reference>